<dbReference type="InterPro" id="IPR006595">
    <property type="entry name" value="CTLH_C"/>
</dbReference>
<sequence length="552" mass="64256">KEIQEQIRIQKMIKFGQILRFTFKQQTLNKLKASNQILSKNNLSQNINYNFIKILKDSGSKEIVDQDKLIQALEESLVSMSDPQQGLENVNNLMKMKSQKYNGNTQYSNYEQDLFTKANVFYSLKQFDDCKKIIQEIMDSQTATKEVKTRTLILKSSLIQFEENNYEKSLIVAKQAEQIIESENNSIAKELKVIIYHMIAEMQAQIFQNKNIAQVYLEKAIQIINDEIENNYLLSDKAKGQYMQRLANCYDSVAEIYHQEDKYDECKQIMGKCIELWKSNSYKQPLQYSNSLLRQGKISTDRGEYTQAVEKFSRAIKLMQGYENTDQFIVLCINTSKAYSGLEKYDKSLDVLKQALEQIHHLNKLQQNYYTNQLLEEFVDLYLKQGKFDEVSEIFVSFKKLGDSDYMKYIILKQEIIVLLCQEKYQEIDSVSSVAFDLAKQLYGENSKESAEILSSWGISLIYLNQLEEGFKQIQYSANILQDIGSIDEVQEIWNQVVSILEQQQNSKYIVKALGFLRRAIQLYVEKQGGEAGIIIDYIDKRIQQAKQQAQQ</sequence>
<accession>I7MEU5</accession>
<proteinExistence type="predicted"/>
<gene>
    <name evidence="3" type="ORF">TTHERM_00440700</name>
</gene>
<keyword evidence="1" id="KW-0802">TPR repeat</keyword>
<dbReference type="InterPro" id="IPR011990">
    <property type="entry name" value="TPR-like_helical_dom_sf"/>
</dbReference>
<evidence type="ECO:0000259" key="2">
    <source>
        <dbReference type="PROSITE" id="PS50897"/>
    </source>
</evidence>
<dbReference type="AlphaFoldDB" id="I7MEU5"/>
<feature type="non-terminal residue" evidence="3">
    <location>
        <position position="1"/>
    </location>
</feature>
<dbReference type="EMBL" id="GG662663">
    <property type="protein sequence ID" value="EAR97619.2"/>
    <property type="molecule type" value="Genomic_DNA"/>
</dbReference>
<protein>
    <submittedName>
        <fullName evidence="3">Tetratricopeptide repeat protein</fullName>
    </submittedName>
</protein>
<dbReference type="Pfam" id="PF13181">
    <property type="entry name" value="TPR_8"/>
    <property type="match status" value="1"/>
</dbReference>
<organism evidence="3 4">
    <name type="scientific">Tetrahymena thermophila (strain SB210)</name>
    <dbReference type="NCBI Taxonomy" id="312017"/>
    <lineage>
        <taxon>Eukaryota</taxon>
        <taxon>Sar</taxon>
        <taxon>Alveolata</taxon>
        <taxon>Ciliophora</taxon>
        <taxon>Intramacronucleata</taxon>
        <taxon>Oligohymenophorea</taxon>
        <taxon>Hymenostomatida</taxon>
        <taxon>Tetrahymenina</taxon>
        <taxon>Tetrahymenidae</taxon>
        <taxon>Tetrahymena</taxon>
    </lineage>
</organism>
<dbReference type="RefSeq" id="XP_001017864.2">
    <property type="nucleotide sequence ID" value="XM_001017864.2"/>
</dbReference>
<name>I7MEU5_TETTS</name>
<dbReference type="Proteomes" id="UP000009168">
    <property type="component" value="Unassembled WGS sequence"/>
</dbReference>
<dbReference type="KEGG" id="tet:TTHERM_00440700"/>
<feature type="domain" description="CTLH" evidence="2">
    <location>
        <begin position="383"/>
        <end position="427"/>
    </location>
</feature>
<dbReference type="InParanoid" id="I7MEU5"/>
<feature type="repeat" description="TPR" evidence="1">
    <location>
        <begin position="289"/>
        <end position="322"/>
    </location>
</feature>
<evidence type="ECO:0000313" key="3">
    <source>
        <dbReference type="EMBL" id="EAR97619.2"/>
    </source>
</evidence>
<dbReference type="SMART" id="SM00028">
    <property type="entry name" value="TPR"/>
    <property type="match status" value="4"/>
</dbReference>
<dbReference type="SUPFAM" id="SSF48452">
    <property type="entry name" value="TPR-like"/>
    <property type="match status" value="1"/>
</dbReference>
<dbReference type="GeneID" id="7822954"/>
<dbReference type="PROSITE" id="PS50897">
    <property type="entry name" value="CTLH"/>
    <property type="match status" value="1"/>
</dbReference>
<evidence type="ECO:0000256" key="1">
    <source>
        <dbReference type="PROSITE-ProRule" id="PRU00339"/>
    </source>
</evidence>
<dbReference type="Gene3D" id="1.25.40.10">
    <property type="entry name" value="Tetratricopeptide repeat domain"/>
    <property type="match status" value="1"/>
</dbReference>
<dbReference type="PROSITE" id="PS50005">
    <property type="entry name" value="TPR"/>
    <property type="match status" value="1"/>
</dbReference>
<dbReference type="InterPro" id="IPR019734">
    <property type="entry name" value="TPR_rpt"/>
</dbReference>
<evidence type="ECO:0000313" key="4">
    <source>
        <dbReference type="Proteomes" id="UP000009168"/>
    </source>
</evidence>
<keyword evidence="4" id="KW-1185">Reference proteome</keyword>
<reference evidence="4" key="1">
    <citation type="journal article" date="2006" name="PLoS Biol.">
        <title>Macronuclear genome sequence of the ciliate Tetrahymena thermophila, a model eukaryote.</title>
        <authorList>
            <person name="Eisen J.A."/>
            <person name="Coyne R.S."/>
            <person name="Wu M."/>
            <person name="Wu D."/>
            <person name="Thiagarajan M."/>
            <person name="Wortman J.R."/>
            <person name="Badger J.H."/>
            <person name="Ren Q."/>
            <person name="Amedeo P."/>
            <person name="Jones K.M."/>
            <person name="Tallon L.J."/>
            <person name="Delcher A.L."/>
            <person name="Salzberg S.L."/>
            <person name="Silva J.C."/>
            <person name="Haas B.J."/>
            <person name="Majoros W.H."/>
            <person name="Farzad M."/>
            <person name="Carlton J.M."/>
            <person name="Smith R.K. Jr."/>
            <person name="Garg J."/>
            <person name="Pearlman R.E."/>
            <person name="Karrer K.M."/>
            <person name="Sun L."/>
            <person name="Manning G."/>
            <person name="Elde N.C."/>
            <person name="Turkewitz A.P."/>
            <person name="Asai D.J."/>
            <person name="Wilkes D.E."/>
            <person name="Wang Y."/>
            <person name="Cai H."/>
            <person name="Collins K."/>
            <person name="Stewart B.A."/>
            <person name="Lee S.R."/>
            <person name="Wilamowska K."/>
            <person name="Weinberg Z."/>
            <person name="Ruzzo W.L."/>
            <person name="Wloga D."/>
            <person name="Gaertig J."/>
            <person name="Frankel J."/>
            <person name="Tsao C.-C."/>
            <person name="Gorovsky M.A."/>
            <person name="Keeling P.J."/>
            <person name="Waller R.F."/>
            <person name="Patron N.J."/>
            <person name="Cherry J.M."/>
            <person name="Stover N.A."/>
            <person name="Krieger C.J."/>
            <person name="del Toro C."/>
            <person name="Ryder H.F."/>
            <person name="Williamson S.C."/>
            <person name="Barbeau R.A."/>
            <person name="Hamilton E.P."/>
            <person name="Orias E."/>
        </authorList>
    </citation>
    <scope>NUCLEOTIDE SEQUENCE [LARGE SCALE GENOMIC DNA]</scope>
    <source>
        <strain evidence="4">SB210</strain>
    </source>
</reference>